<dbReference type="InterPro" id="IPR057712">
    <property type="entry name" value="DUF7952"/>
</dbReference>
<gene>
    <name evidence="7" type="ORF">SSX86_022091</name>
</gene>
<keyword evidence="4" id="KW-0539">Nucleus</keyword>
<reference evidence="7 8" key="1">
    <citation type="submission" date="2024-04" db="EMBL/GenBank/DDBJ databases">
        <title>The reference genome of an endangered Asteraceae, Deinandra increscens subsp. villosa, native to the Central Coast of California.</title>
        <authorList>
            <person name="Guilliams M."/>
            <person name="Hasenstab-Lehman K."/>
            <person name="Meyer R."/>
            <person name="Mcevoy S."/>
        </authorList>
    </citation>
    <scope>NUCLEOTIDE SEQUENCE [LARGE SCALE GENOMIC DNA]</scope>
    <source>
        <tissue evidence="7">Leaf</tissue>
    </source>
</reference>
<evidence type="ECO:0000256" key="2">
    <source>
        <dbReference type="ARBA" id="ARBA00023015"/>
    </source>
</evidence>
<feature type="region of interest" description="Disordered" evidence="5">
    <location>
        <begin position="568"/>
        <end position="587"/>
    </location>
</feature>
<evidence type="ECO:0000313" key="7">
    <source>
        <dbReference type="EMBL" id="KAK9057256.1"/>
    </source>
</evidence>
<evidence type="ECO:0000256" key="3">
    <source>
        <dbReference type="ARBA" id="ARBA00023163"/>
    </source>
</evidence>
<comment type="caution">
    <text evidence="7">The sequence shown here is derived from an EMBL/GenBank/DDBJ whole genome shotgun (WGS) entry which is preliminary data.</text>
</comment>
<dbReference type="EMBL" id="JBCNJP010000023">
    <property type="protein sequence ID" value="KAK9057256.1"/>
    <property type="molecule type" value="Genomic_DNA"/>
</dbReference>
<dbReference type="AlphaFoldDB" id="A0AAP0GPT9"/>
<dbReference type="Proteomes" id="UP001408789">
    <property type="component" value="Unassembled WGS sequence"/>
</dbReference>
<feature type="region of interest" description="Disordered" evidence="5">
    <location>
        <begin position="477"/>
        <end position="535"/>
    </location>
</feature>
<accession>A0AAP0GPT9</accession>
<dbReference type="PANTHER" id="PTHR13859:SF27">
    <property type="entry name" value="HOMEOBOX-LIKE DOMAIN SUPERFAMILY PROTEIN"/>
    <property type="match status" value="1"/>
</dbReference>
<dbReference type="PANTHER" id="PTHR13859">
    <property type="entry name" value="ATROPHIN-RELATED"/>
    <property type="match status" value="1"/>
</dbReference>
<keyword evidence="8" id="KW-1185">Reference proteome</keyword>
<sequence>MDKDMEDADKRVEWLHSEQYSAAGNIFGEPQKTTRIGDEYQTQIPSLMTKNERFQLMSDDQNMFHFGLSLPVTWVHNQHKNNEDNIEIQENAKAKFGISGCGTENDLLLAPCSSGEESWSAIEHDSFILGLYIFGKNLRVVNEFMGNKGMQNVISYYYGKFYRSNEHQKWSTYRKKRISKSLPGKKIFNGWRLHELLSRLLSNVTDECKASLTQVIRSFEEGKLSFEKYVFTLRDTMGLGLLVQAVAIGKGKQDLTVKTRTRLRSKKVASTCASLKTEEIISILKDRIGLSKARLNEFFWAAVWPRLLARGWHSEQLRNYAFQKSKNLVFLAPGVTKFSRRSLTKGSQYFDSVTEVLNKVASELQLLEHEPEEDRLVEPHVRQGSDEEQDLMKCTVVDTSFVGVVTVKELSSLTVSEPADMQASTSVSEDSQNEDVINLNTVEDSPACETANNLDQDRQPERKLRFVFKQRTKCRQPVENIKNDNSSGEDAKRTRIVIDLNNPPRVGRGSDDDKFNKSSSAKPSVLSEKTTNETDLLTPLANGQRQSRRNRALTAKALEALADGFMETKKKRTGPGDGTHRRVRARTARVSSCGARYLADGVFDGSSQLVTESPK</sequence>
<dbReference type="Pfam" id="PF24662">
    <property type="entry name" value="DUF7650"/>
    <property type="match status" value="1"/>
</dbReference>
<evidence type="ECO:0000256" key="1">
    <source>
        <dbReference type="ARBA" id="ARBA00004123"/>
    </source>
</evidence>
<evidence type="ECO:0000313" key="8">
    <source>
        <dbReference type="Proteomes" id="UP001408789"/>
    </source>
</evidence>
<feature type="domain" description="SANT" evidence="6">
    <location>
        <begin position="114"/>
        <end position="165"/>
    </location>
</feature>
<dbReference type="InterPro" id="IPR056067">
    <property type="entry name" value="DUF7650"/>
</dbReference>
<evidence type="ECO:0000256" key="4">
    <source>
        <dbReference type="ARBA" id="ARBA00023242"/>
    </source>
</evidence>
<dbReference type="InterPro" id="IPR009057">
    <property type="entry name" value="Homeodomain-like_sf"/>
</dbReference>
<evidence type="ECO:0000256" key="5">
    <source>
        <dbReference type="SAM" id="MobiDB-lite"/>
    </source>
</evidence>
<dbReference type="InterPro" id="IPR017884">
    <property type="entry name" value="SANT_dom"/>
</dbReference>
<protein>
    <recommendedName>
        <fullName evidence="6">SANT domain-containing protein</fullName>
    </recommendedName>
</protein>
<comment type="subcellular location">
    <subcellularLocation>
        <location evidence="1">Nucleus</location>
    </subcellularLocation>
</comment>
<evidence type="ECO:0000259" key="6">
    <source>
        <dbReference type="PROSITE" id="PS51293"/>
    </source>
</evidence>
<dbReference type="GO" id="GO:0003714">
    <property type="term" value="F:transcription corepressor activity"/>
    <property type="evidence" value="ECO:0007669"/>
    <property type="project" value="TreeGrafter"/>
</dbReference>
<proteinExistence type="predicted"/>
<dbReference type="PROSITE" id="PS51293">
    <property type="entry name" value="SANT"/>
    <property type="match status" value="1"/>
</dbReference>
<dbReference type="Pfam" id="PF25826">
    <property type="entry name" value="DUF7952"/>
    <property type="match status" value="1"/>
</dbReference>
<keyword evidence="3" id="KW-0804">Transcription</keyword>
<name>A0AAP0GPT9_9ASTR</name>
<feature type="compositionally biased region" description="Polar residues" evidence="5">
    <location>
        <begin position="517"/>
        <end position="535"/>
    </location>
</feature>
<dbReference type="SUPFAM" id="SSF46689">
    <property type="entry name" value="Homeodomain-like"/>
    <property type="match status" value="1"/>
</dbReference>
<keyword evidence="2" id="KW-0805">Transcription regulation</keyword>
<organism evidence="7 8">
    <name type="scientific">Deinandra increscens subsp. villosa</name>
    <dbReference type="NCBI Taxonomy" id="3103831"/>
    <lineage>
        <taxon>Eukaryota</taxon>
        <taxon>Viridiplantae</taxon>
        <taxon>Streptophyta</taxon>
        <taxon>Embryophyta</taxon>
        <taxon>Tracheophyta</taxon>
        <taxon>Spermatophyta</taxon>
        <taxon>Magnoliopsida</taxon>
        <taxon>eudicotyledons</taxon>
        <taxon>Gunneridae</taxon>
        <taxon>Pentapetalae</taxon>
        <taxon>asterids</taxon>
        <taxon>campanulids</taxon>
        <taxon>Asterales</taxon>
        <taxon>Asteraceae</taxon>
        <taxon>Asteroideae</taxon>
        <taxon>Heliantheae alliance</taxon>
        <taxon>Madieae</taxon>
        <taxon>Madiinae</taxon>
        <taxon>Deinandra</taxon>
    </lineage>
</organism>
<dbReference type="GO" id="GO:0005634">
    <property type="term" value="C:nucleus"/>
    <property type="evidence" value="ECO:0007669"/>
    <property type="project" value="UniProtKB-SubCell"/>
</dbReference>